<keyword evidence="1" id="KW-0479">Metal-binding</keyword>
<dbReference type="Proteomes" id="UP001595712">
    <property type="component" value="Unassembled WGS sequence"/>
</dbReference>
<keyword evidence="7" id="KW-1185">Reference proteome</keyword>
<evidence type="ECO:0000313" key="7">
    <source>
        <dbReference type="Proteomes" id="UP001595712"/>
    </source>
</evidence>
<evidence type="ECO:0000256" key="3">
    <source>
        <dbReference type="SAM" id="MobiDB-lite"/>
    </source>
</evidence>
<feature type="region of interest" description="Disordered" evidence="3">
    <location>
        <begin position="112"/>
        <end position="192"/>
    </location>
</feature>
<evidence type="ECO:0000256" key="2">
    <source>
        <dbReference type="ARBA" id="ARBA00022801"/>
    </source>
</evidence>
<gene>
    <name evidence="6" type="ORF">ACFO8M_03955</name>
</gene>
<feature type="transmembrane region" description="Helical" evidence="4">
    <location>
        <begin position="77"/>
        <end position="97"/>
    </location>
</feature>
<keyword evidence="4" id="KW-0812">Transmembrane</keyword>
<feature type="transmembrane region" description="Helical" evidence="4">
    <location>
        <begin position="38"/>
        <end position="57"/>
    </location>
</feature>
<keyword evidence="4" id="KW-1133">Transmembrane helix</keyword>
<feature type="compositionally biased region" description="Acidic residues" evidence="3">
    <location>
        <begin position="117"/>
        <end position="135"/>
    </location>
</feature>
<feature type="transmembrane region" description="Helical" evidence="4">
    <location>
        <begin position="6"/>
        <end position="26"/>
    </location>
</feature>
<dbReference type="Gene3D" id="3.60.21.10">
    <property type="match status" value="1"/>
</dbReference>
<organism evidence="6 7">
    <name type="scientific">Glycomyces rhizosphaerae</name>
    <dbReference type="NCBI Taxonomy" id="2054422"/>
    <lineage>
        <taxon>Bacteria</taxon>
        <taxon>Bacillati</taxon>
        <taxon>Actinomycetota</taxon>
        <taxon>Actinomycetes</taxon>
        <taxon>Glycomycetales</taxon>
        <taxon>Glycomycetaceae</taxon>
        <taxon>Glycomyces</taxon>
    </lineage>
</organism>
<evidence type="ECO:0000259" key="5">
    <source>
        <dbReference type="Pfam" id="PF00149"/>
    </source>
</evidence>
<keyword evidence="4" id="KW-0472">Membrane</keyword>
<evidence type="ECO:0000313" key="6">
    <source>
        <dbReference type="EMBL" id="MFC3491640.1"/>
    </source>
</evidence>
<dbReference type="InterPro" id="IPR051158">
    <property type="entry name" value="Metallophosphoesterase_sf"/>
</dbReference>
<protein>
    <submittedName>
        <fullName evidence="6">Metallophosphoesterase</fullName>
    </submittedName>
</protein>
<reference evidence="7" key="1">
    <citation type="journal article" date="2019" name="Int. J. Syst. Evol. Microbiol.">
        <title>The Global Catalogue of Microorganisms (GCM) 10K type strain sequencing project: providing services to taxonomists for standard genome sequencing and annotation.</title>
        <authorList>
            <consortium name="The Broad Institute Genomics Platform"/>
            <consortium name="The Broad Institute Genome Sequencing Center for Infectious Disease"/>
            <person name="Wu L."/>
            <person name="Ma J."/>
        </authorList>
    </citation>
    <scope>NUCLEOTIDE SEQUENCE [LARGE SCALE GENOMIC DNA]</scope>
    <source>
        <strain evidence="7">CGMCC 4.7396</strain>
    </source>
</reference>
<comment type="caution">
    <text evidence="6">The sequence shown here is derived from an EMBL/GenBank/DDBJ whole genome shotgun (WGS) entry which is preliminary data.</text>
</comment>
<dbReference type="InterPro" id="IPR029052">
    <property type="entry name" value="Metallo-depent_PP-like"/>
</dbReference>
<keyword evidence="2" id="KW-0378">Hydrolase</keyword>
<dbReference type="EMBL" id="JBHRWO010000004">
    <property type="protein sequence ID" value="MFC3491640.1"/>
    <property type="molecule type" value="Genomic_DNA"/>
</dbReference>
<dbReference type="Pfam" id="PF00149">
    <property type="entry name" value="Metallophos"/>
    <property type="match status" value="1"/>
</dbReference>
<feature type="domain" description="Calcineurin-like phosphoesterase" evidence="5">
    <location>
        <begin position="247"/>
        <end position="412"/>
    </location>
</feature>
<dbReference type="RefSeq" id="WP_387970774.1">
    <property type="nucleotide sequence ID" value="NZ_JBHRWO010000004.1"/>
</dbReference>
<accession>A0ABV7PWJ3</accession>
<dbReference type="InterPro" id="IPR004843">
    <property type="entry name" value="Calcineurin-like_PHP"/>
</dbReference>
<proteinExistence type="predicted"/>
<dbReference type="SUPFAM" id="SSF56300">
    <property type="entry name" value="Metallo-dependent phosphatases"/>
    <property type="match status" value="1"/>
</dbReference>
<sequence>MAFAWFIVRLLAVTVGFAALHGYVWWRLCRDTTKPGSKWRPIGAVVLGVLAVFGLLARFFSPSEAPMAFQEWVGWPGWIWFGIFMYLFGLLVVAEPVRWFLLRRKRIEGAGVRAADPDPDPDPDSDSDSDSDSEADPQASTDCRTPEPSSKRGAPRDNTPDLGGQTPPDRRTRASFLKRGVPGPDTPGLGERTHTRRLVVSRAIGLSASVLALGTVGHGLYEGYRTPPLKAVTVPLSRLPRRFDGYRIAIVGDTHFSALRGRGYCERVVERINGVQADLIAFVGDLASNEADQIREATDPLAKLQARDGAFFVAGNAEHYVGAEEWYDRVAELGMTGLPNTRVELAGFDLAGVNDLIVEQRHLVDETGPDLEAALADRDPERPVILMAHQPNMIDRALGYGIDLQLSGHTHGGQMWPVHYLSQLRSGQLTGLEEYEGTPVYVTNGAGTNGPPIRVGADADITVMILRAGN</sequence>
<feature type="transmembrane region" description="Helical" evidence="4">
    <location>
        <begin position="199"/>
        <end position="221"/>
    </location>
</feature>
<dbReference type="PANTHER" id="PTHR31302:SF31">
    <property type="entry name" value="PHOSPHODIESTERASE YAEI"/>
    <property type="match status" value="1"/>
</dbReference>
<dbReference type="PANTHER" id="PTHR31302">
    <property type="entry name" value="TRANSMEMBRANE PROTEIN WITH METALLOPHOSPHOESTERASE DOMAIN-RELATED"/>
    <property type="match status" value="1"/>
</dbReference>
<dbReference type="CDD" id="cd07385">
    <property type="entry name" value="MPP_YkuE_C"/>
    <property type="match status" value="1"/>
</dbReference>
<evidence type="ECO:0000256" key="1">
    <source>
        <dbReference type="ARBA" id="ARBA00022723"/>
    </source>
</evidence>
<name>A0ABV7PWJ3_9ACTN</name>
<evidence type="ECO:0000256" key="4">
    <source>
        <dbReference type="SAM" id="Phobius"/>
    </source>
</evidence>